<feature type="signal peptide" evidence="2">
    <location>
        <begin position="1"/>
        <end position="23"/>
    </location>
</feature>
<dbReference type="Gene3D" id="1.10.8.350">
    <property type="entry name" value="Bacterial muramidase"/>
    <property type="match status" value="1"/>
</dbReference>
<dbReference type="EMBL" id="MFSR01000050">
    <property type="protein sequence ID" value="OGI39061.1"/>
    <property type="molecule type" value="Genomic_DNA"/>
</dbReference>
<evidence type="ECO:0000259" key="3">
    <source>
        <dbReference type="Pfam" id="PF13406"/>
    </source>
</evidence>
<proteinExistence type="predicted"/>
<protein>
    <submittedName>
        <fullName evidence="4">Lytic murein transglycosylase B</fullName>
    </submittedName>
</protein>
<reference evidence="4 5" key="1">
    <citation type="journal article" date="2016" name="Nat. Commun.">
        <title>Thousands of microbial genomes shed light on interconnected biogeochemical processes in an aquifer system.</title>
        <authorList>
            <person name="Anantharaman K."/>
            <person name="Brown C.T."/>
            <person name="Hug L.A."/>
            <person name="Sharon I."/>
            <person name="Castelle C.J."/>
            <person name="Probst A.J."/>
            <person name="Thomas B.C."/>
            <person name="Singh A."/>
            <person name="Wilkins M.J."/>
            <person name="Karaoz U."/>
            <person name="Brodie E.L."/>
            <person name="Williams K.H."/>
            <person name="Hubbard S.S."/>
            <person name="Banfield J.F."/>
        </authorList>
    </citation>
    <scope>NUCLEOTIDE SEQUENCE [LARGE SCALE GENOMIC DNA]</scope>
</reference>
<dbReference type="Proteomes" id="UP000179334">
    <property type="component" value="Unassembled WGS sequence"/>
</dbReference>
<dbReference type="NCBIfam" id="TIGR02282">
    <property type="entry name" value="MltB"/>
    <property type="match status" value="1"/>
</dbReference>
<feature type="chain" id="PRO_5009225421" evidence="2">
    <location>
        <begin position="24"/>
        <end position="333"/>
    </location>
</feature>
<dbReference type="GO" id="GO:0008933">
    <property type="term" value="F:peptidoglycan lytic transglycosylase activity"/>
    <property type="evidence" value="ECO:0007669"/>
    <property type="project" value="TreeGrafter"/>
</dbReference>
<comment type="caution">
    <text evidence="4">The sequence shown here is derived from an EMBL/GenBank/DDBJ whole genome shotgun (WGS) entry which is preliminary data.</text>
</comment>
<dbReference type="PANTHER" id="PTHR30163:SF9">
    <property type="entry name" value="MEMBRANE-BOUND LYTIC MUREIN TRANSGLYCOSYLASE B"/>
    <property type="match status" value="1"/>
</dbReference>
<organism evidence="4 5">
    <name type="scientific">Candidatus Muproteobacteria bacterium RBG_16_64_10</name>
    <dbReference type="NCBI Taxonomy" id="1817757"/>
    <lineage>
        <taxon>Bacteria</taxon>
        <taxon>Pseudomonadati</taxon>
        <taxon>Pseudomonadota</taxon>
        <taxon>Candidatus Muproteobacteria</taxon>
    </lineage>
</organism>
<dbReference type="GO" id="GO:0009253">
    <property type="term" value="P:peptidoglycan catabolic process"/>
    <property type="evidence" value="ECO:0007669"/>
    <property type="project" value="TreeGrafter"/>
</dbReference>
<dbReference type="InterPro" id="IPR011757">
    <property type="entry name" value="Lytic_transglycosylase_MltB"/>
</dbReference>
<feature type="domain" description="Transglycosylase SLT" evidence="3">
    <location>
        <begin position="31"/>
        <end position="321"/>
    </location>
</feature>
<name>A0A1F6T1M5_9PROT</name>
<dbReference type="SUPFAM" id="SSF53955">
    <property type="entry name" value="Lysozyme-like"/>
    <property type="match status" value="1"/>
</dbReference>
<evidence type="ECO:0000313" key="5">
    <source>
        <dbReference type="Proteomes" id="UP000179334"/>
    </source>
</evidence>
<evidence type="ECO:0000256" key="1">
    <source>
        <dbReference type="PIRSR" id="PIRSR611757-1"/>
    </source>
</evidence>
<sequence>MARTLRPLLVAALFALVLHPARAIEPGDWPELRTFIDEMAKRHGFPATELERLFADVQLQPSVIQAMERPGEARPWYVYRKQFLTEQHVRRGLAYWKQHQEAFDRAHREYGVPPEIILGILGVETQYGSSPGRYRVIDALATLWLQYPPRSGFFRRELEEFLLLAREQKLDPRGVKGSYAGAIGAAQFIPSSYRRYAVDFDGDGRRDLANSPADAIGSIANFLRMHGWSAMDPISDSVRLEGTQYFWVEKFGMRPVLSVRELVRYGIYPLHHTRNIDRRAALMSFEGEDGPFYRLGYNNFYVITRYNRSKRYALAVLELSERLREARAEPKEP</sequence>
<dbReference type="Pfam" id="PF13406">
    <property type="entry name" value="SLT_2"/>
    <property type="match status" value="1"/>
</dbReference>
<accession>A0A1F6T1M5</accession>
<gene>
    <name evidence="4" type="ORF">A2V91_05210</name>
</gene>
<feature type="active site" evidence="1">
    <location>
        <position position="124"/>
    </location>
</feature>
<dbReference type="InterPro" id="IPR043426">
    <property type="entry name" value="MltB-like"/>
</dbReference>
<evidence type="ECO:0000313" key="4">
    <source>
        <dbReference type="EMBL" id="OGI39061.1"/>
    </source>
</evidence>
<dbReference type="AlphaFoldDB" id="A0A1F6T1M5"/>
<dbReference type="InterPro" id="IPR031304">
    <property type="entry name" value="SLT_2"/>
</dbReference>
<evidence type="ECO:0000256" key="2">
    <source>
        <dbReference type="SAM" id="SignalP"/>
    </source>
</evidence>
<dbReference type="PANTHER" id="PTHR30163">
    <property type="entry name" value="MEMBRANE-BOUND LYTIC MUREIN TRANSGLYCOSYLASE B"/>
    <property type="match status" value="1"/>
</dbReference>
<dbReference type="InterPro" id="IPR023346">
    <property type="entry name" value="Lysozyme-like_dom_sf"/>
</dbReference>
<keyword evidence="2" id="KW-0732">Signal</keyword>
<dbReference type="Gene3D" id="1.10.530.10">
    <property type="match status" value="1"/>
</dbReference>
<dbReference type="CDD" id="cd13399">
    <property type="entry name" value="Slt35-like"/>
    <property type="match status" value="1"/>
</dbReference>
<dbReference type="FunFam" id="1.10.8.350:FF:000001">
    <property type="entry name" value="Lytic murein transglycosylase B"/>
    <property type="match status" value="1"/>
</dbReference>